<dbReference type="AlphaFoldDB" id="A0A0E9RSZ2"/>
<dbReference type="EMBL" id="GBXM01077012">
    <property type="protein sequence ID" value="JAH31565.1"/>
    <property type="molecule type" value="Transcribed_RNA"/>
</dbReference>
<protein>
    <submittedName>
        <fullName evidence="1">Uncharacterized protein</fullName>
    </submittedName>
</protein>
<evidence type="ECO:0000313" key="1">
    <source>
        <dbReference type="EMBL" id="JAH31565.1"/>
    </source>
</evidence>
<sequence>MVTLHRKALQVLVHWNSTAHTWSTRIQAQKQRFFKGFKYKADRHAAIVREKTENFYSTLVWSRPDWCGLDWTGVV</sequence>
<accession>A0A0E9RSZ2</accession>
<reference evidence="1" key="2">
    <citation type="journal article" date="2015" name="Fish Shellfish Immunol.">
        <title>Early steps in the European eel (Anguilla anguilla)-Vibrio vulnificus interaction in the gills: Role of the RtxA13 toxin.</title>
        <authorList>
            <person name="Callol A."/>
            <person name="Pajuelo D."/>
            <person name="Ebbesson L."/>
            <person name="Teles M."/>
            <person name="MacKenzie S."/>
            <person name="Amaro C."/>
        </authorList>
    </citation>
    <scope>NUCLEOTIDE SEQUENCE</scope>
</reference>
<proteinExistence type="predicted"/>
<name>A0A0E9RSZ2_ANGAN</name>
<dbReference type="EMBL" id="GBXM01082473">
    <property type="protein sequence ID" value="JAH26104.1"/>
    <property type="molecule type" value="Transcribed_RNA"/>
</dbReference>
<organism evidence="1">
    <name type="scientific">Anguilla anguilla</name>
    <name type="common">European freshwater eel</name>
    <name type="synonym">Muraena anguilla</name>
    <dbReference type="NCBI Taxonomy" id="7936"/>
    <lineage>
        <taxon>Eukaryota</taxon>
        <taxon>Metazoa</taxon>
        <taxon>Chordata</taxon>
        <taxon>Craniata</taxon>
        <taxon>Vertebrata</taxon>
        <taxon>Euteleostomi</taxon>
        <taxon>Actinopterygii</taxon>
        <taxon>Neopterygii</taxon>
        <taxon>Teleostei</taxon>
        <taxon>Anguilliformes</taxon>
        <taxon>Anguillidae</taxon>
        <taxon>Anguilla</taxon>
    </lineage>
</organism>
<reference evidence="1" key="1">
    <citation type="submission" date="2014-11" db="EMBL/GenBank/DDBJ databases">
        <authorList>
            <person name="Amaro Gonzalez C."/>
        </authorList>
    </citation>
    <scope>NUCLEOTIDE SEQUENCE</scope>
</reference>